<dbReference type="InterPro" id="IPR020904">
    <property type="entry name" value="Sc_DH/Rdtase_CS"/>
</dbReference>
<dbReference type="Proteomes" id="UP000178606">
    <property type="component" value="Unassembled WGS sequence"/>
</dbReference>
<protein>
    <recommendedName>
        <fullName evidence="1">NAD-dependent epimerase/dehydratase domain-containing protein</fullName>
    </recommendedName>
</protein>
<dbReference type="SUPFAM" id="SSF51735">
    <property type="entry name" value="NAD(P)-binding Rossmann-fold domains"/>
    <property type="match status" value="1"/>
</dbReference>
<reference evidence="2 3" key="1">
    <citation type="journal article" date="2016" name="Nat. Commun.">
        <title>Thousands of microbial genomes shed light on interconnected biogeochemical processes in an aquifer system.</title>
        <authorList>
            <person name="Anantharaman K."/>
            <person name="Brown C.T."/>
            <person name="Hug L.A."/>
            <person name="Sharon I."/>
            <person name="Castelle C.J."/>
            <person name="Probst A.J."/>
            <person name="Thomas B.C."/>
            <person name="Singh A."/>
            <person name="Wilkins M.J."/>
            <person name="Karaoz U."/>
            <person name="Brodie E.L."/>
            <person name="Williams K.H."/>
            <person name="Hubbard S.S."/>
            <person name="Banfield J.F."/>
        </authorList>
    </citation>
    <scope>NUCLEOTIDE SEQUENCE [LARGE SCALE GENOMIC DNA]</scope>
    <source>
        <strain evidence="3">RIFCSPLOWO2_12_FULL_64_10</strain>
    </source>
</reference>
<organism evidence="2 3">
    <name type="scientific">Handelsmanbacteria sp. (strain RIFCSPLOWO2_12_FULL_64_10)</name>
    <dbReference type="NCBI Taxonomy" id="1817868"/>
    <lineage>
        <taxon>Bacteria</taxon>
        <taxon>Candidatus Handelsmaniibacteriota</taxon>
    </lineage>
</organism>
<comment type="caution">
    <text evidence="2">The sequence shown here is derived from an EMBL/GenBank/DDBJ whole genome shotgun (WGS) entry which is preliminary data.</text>
</comment>
<accession>A0A1F6CI62</accession>
<dbReference type="Gene3D" id="3.90.25.10">
    <property type="entry name" value="UDP-galactose 4-epimerase, domain 1"/>
    <property type="match status" value="1"/>
</dbReference>
<proteinExistence type="predicted"/>
<sequence>MILVSGGAGFIGSHLAEALLARGERVQILDDFSSGRRENVPAAAEVVTESDADTVFHLAATTSVAYSVDHPREVYENNVALTVKRLAAGGLKRFIFAGSTAVYGDAPAPVAEDAPCAPESPYAASKLAAEHYVRAFARSRGVATIALRLFNVYGPRQDPRSPYSGVVARFADRLGRDGTLDVFGDGLQTRDFIHVSDVTAAFLRAADVCDGGVYNIGTGVGTSVLELAAAMGRAAGRTAKIAHRPARPGEIRHSRADVRRAREALGFEATVSLEEGLRGLMVRQQ</sequence>
<dbReference type="AlphaFoldDB" id="A0A1F6CI62"/>
<evidence type="ECO:0000313" key="3">
    <source>
        <dbReference type="Proteomes" id="UP000178606"/>
    </source>
</evidence>
<dbReference type="InterPro" id="IPR050177">
    <property type="entry name" value="Lipid_A_modif_metabolic_enz"/>
</dbReference>
<dbReference type="PANTHER" id="PTHR43245:SF13">
    <property type="entry name" value="UDP-D-APIOSE_UDP-D-XYLOSE SYNTHASE 2"/>
    <property type="match status" value="1"/>
</dbReference>
<dbReference type="InterPro" id="IPR036291">
    <property type="entry name" value="NAD(P)-bd_dom_sf"/>
</dbReference>
<dbReference type="InterPro" id="IPR001509">
    <property type="entry name" value="Epimerase_deHydtase"/>
</dbReference>
<dbReference type="PANTHER" id="PTHR43245">
    <property type="entry name" value="BIFUNCTIONAL POLYMYXIN RESISTANCE PROTEIN ARNA"/>
    <property type="match status" value="1"/>
</dbReference>
<name>A0A1F6CI62_HANXR</name>
<evidence type="ECO:0000259" key="1">
    <source>
        <dbReference type="Pfam" id="PF01370"/>
    </source>
</evidence>
<dbReference type="Pfam" id="PF01370">
    <property type="entry name" value="Epimerase"/>
    <property type="match status" value="1"/>
</dbReference>
<feature type="domain" description="NAD-dependent epimerase/dehydratase" evidence="1">
    <location>
        <begin position="2"/>
        <end position="217"/>
    </location>
</feature>
<evidence type="ECO:0000313" key="2">
    <source>
        <dbReference type="EMBL" id="OGG48865.1"/>
    </source>
</evidence>
<dbReference type="EMBL" id="MFKF01000242">
    <property type="protein sequence ID" value="OGG48865.1"/>
    <property type="molecule type" value="Genomic_DNA"/>
</dbReference>
<dbReference type="PROSITE" id="PS00061">
    <property type="entry name" value="ADH_SHORT"/>
    <property type="match status" value="1"/>
</dbReference>
<dbReference type="Gene3D" id="3.40.50.720">
    <property type="entry name" value="NAD(P)-binding Rossmann-like Domain"/>
    <property type="match status" value="1"/>
</dbReference>
<dbReference type="PRINTS" id="PR01713">
    <property type="entry name" value="NUCEPIMERASE"/>
</dbReference>
<gene>
    <name evidence="2" type="ORF">A3F84_28125</name>
</gene>